<evidence type="ECO:0000313" key="3">
    <source>
        <dbReference type="RefSeq" id="XP_017876811.1"/>
    </source>
</evidence>
<feature type="compositionally biased region" description="Polar residues" evidence="1">
    <location>
        <begin position="879"/>
        <end position="889"/>
    </location>
</feature>
<feature type="compositionally biased region" description="Polar residues" evidence="1">
    <location>
        <begin position="1068"/>
        <end position="1077"/>
    </location>
</feature>
<gene>
    <name evidence="3" type="primary">LOC108623056</name>
</gene>
<feature type="region of interest" description="Disordered" evidence="1">
    <location>
        <begin position="454"/>
        <end position="493"/>
    </location>
</feature>
<feature type="compositionally biased region" description="Polar residues" evidence="1">
    <location>
        <begin position="1205"/>
        <end position="1217"/>
    </location>
</feature>
<reference evidence="3" key="1">
    <citation type="submission" date="2025-08" db="UniProtKB">
        <authorList>
            <consortium name="RefSeq"/>
        </authorList>
    </citation>
    <scope>IDENTIFICATION</scope>
    <source>
        <tissue evidence="3">Whole body</tissue>
    </source>
</reference>
<feature type="region of interest" description="Disordered" evidence="1">
    <location>
        <begin position="1047"/>
        <end position="1228"/>
    </location>
</feature>
<dbReference type="AlphaFoldDB" id="A0AAJ7IUF7"/>
<accession>A0AAJ7IUF7</accession>
<feature type="compositionally biased region" description="Polar residues" evidence="1">
    <location>
        <begin position="531"/>
        <end position="545"/>
    </location>
</feature>
<dbReference type="KEGG" id="ccal:108623056"/>
<feature type="compositionally biased region" description="Basic and acidic residues" evidence="1">
    <location>
        <begin position="1"/>
        <end position="16"/>
    </location>
</feature>
<feature type="compositionally biased region" description="Polar residues" evidence="1">
    <location>
        <begin position="783"/>
        <end position="800"/>
    </location>
</feature>
<feature type="compositionally biased region" description="Polar residues" evidence="1">
    <location>
        <begin position="917"/>
        <end position="926"/>
    </location>
</feature>
<feature type="region of interest" description="Disordered" evidence="1">
    <location>
        <begin position="818"/>
        <end position="930"/>
    </location>
</feature>
<proteinExistence type="predicted"/>
<evidence type="ECO:0000313" key="2">
    <source>
        <dbReference type="Proteomes" id="UP000694925"/>
    </source>
</evidence>
<keyword evidence="2" id="KW-1185">Reference proteome</keyword>
<evidence type="ECO:0000256" key="1">
    <source>
        <dbReference type="SAM" id="MobiDB-lite"/>
    </source>
</evidence>
<feature type="region of interest" description="Disordered" evidence="1">
    <location>
        <begin position="1"/>
        <end position="35"/>
    </location>
</feature>
<dbReference type="RefSeq" id="XP_017876811.1">
    <property type="nucleotide sequence ID" value="XM_018021322.2"/>
</dbReference>
<feature type="compositionally biased region" description="Basic and acidic residues" evidence="1">
    <location>
        <begin position="863"/>
        <end position="875"/>
    </location>
</feature>
<dbReference type="GeneID" id="108623056"/>
<feature type="region of interest" description="Disordered" evidence="1">
    <location>
        <begin position="1001"/>
        <end position="1021"/>
    </location>
</feature>
<feature type="compositionally biased region" description="Polar residues" evidence="1">
    <location>
        <begin position="1086"/>
        <end position="1096"/>
    </location>
</feature>
<protein>
    <submittedName>
        <fullName evidence="3">Uncharacterized protein LOC108623056 isoform X1</fullName>
    </submittedName>
</protein>
<name>A0AAJ7IUF7_9HYME</name>
<feature type="compositionally biased region" description="Basic and acidic residues" evidence="1">
    <location>
        <begin position="830"/>
        <end position="839"/>
    </location>
</feature>
<feature type="compositionally biased region" description="Polar residues" evidence="1">
    <location>
        <begin position="17"/>
        <end position="27"/>
    </location>
</feature>
<feature type="compositionally biased region" description="Basic and acidic residues" evidence="1">
    <location>
        <begin position="954"/>
        <end position="968"/>
    </location>
</feature>
<feature type="compositionally biased region" description="Basic and acidic residues" evidence="1">
    <location>
        <begin position="92"/>
        <end position="113"/>
    </location>
</feature>
<feature type="compositionally biased region" description="Polar residues" evidence="1">
    <location>
        <begin position="1109"/>
        <end position="1140"/>
    </location>
</feature>
<feature type="compositionally biased region" description="Low complexity" evidence="1">
    <location>
        <begin position="1218"/>
        <end position="1228"/>
    </location>
</feature>
<organism evidence="2 3">
    <name type="scientific">Ceratina calcarata</name>
    <dbReference type="NCBI Taxonomy" id="156304"/>
    <lineage>
        <taxon>Eukaryota</taxon>
        <taxon>Metazoa</taxon>
        <taxon>Ecdysozoa</taxon>
        <taxon>Arthropoda</taxon>
        <taxon>Hexapoda</taxon>
        <taxon>Insecta</taxon>
        <taxon>Pterygota</taxon>
        <taxon>Neoptera</taxon>
        <taxon>Endopterygota</taxon>
        <taxon>Hymenoptera</taxon>
        <taxon>Apocrita</taxon>
        <taxon>Aculeata</taxon>
        <taxon>Apoidea</taxon>
        <taxon>Anthophila</taxon>
        <taxon>Apidae</taxon>
        <taxon>Ceratina</taxon>
        <taxon>Zadontomerus</taxon>
    </lineage>
</organism>
<feature type="region of interest" description="Disordered" evidence="1">
    <location>
        <begin position="749"/>
        <end position="800"/>
    </location>
</feature>
<feature type="compositionally biased region" description="Polar residues" evidence="1">
    <location>
        <begin position="183"/>
        <end position="198"/>
    </location>
</feature>
<dbReference type="Proteomes" id="UP000694925">
    <property type="component" value="Unplaced"/>
</dbReference>
<feature type="region of interest" description="Disordered" evidence="1">
    <location>
        <begin position="954"/>
        <end position="979"/>
    </location>
</feature>
<feature type="region of interest" description="Disordered" evidence="1">
    <location>
        <begin position="62"/>
        <end position="131"/>
    </location>
</feature>
<feature type="compositionally biased region" description="Low complexity" evidence="1">
    <location>
        <begin position="1150"/>
        <end position="1159"/>
    </location>
</feature>
<feature type="compositionally biased region" description="Low complexity" evidence="1">
    <location>
        <begin position="68"/>
        <end position="83"/>
    </location>
</feature>
<feature type="region of interest" description="Disordered" evidence="1">
    <location>
        <begin position="517"/>
        <end position="609"/>
    </location>
</feature>
<sequence>MAVNMEVEKSTSKEIDTQLSVNNSTEFNDGIRKHNENIEEIEDSLSSLKSISIGSGNRDDTIIYAQFENSQQYEENSENNRASANEEEEKSDEDKEKESLESEEMSKNDRKAEQPGMASENSTDGYPSQAPLAFTIDFGTKEVDTTKYQNLFERYNARHKRNLSTSKLKNNFQVEVNTKPNVPVSSSLMQKQKVSGTHSEGYFSSEDDTKRKTDQLSEKLKQLGSKSFLKPLNVLKKSESDVKVSNFHTKQDAMSKSFEHSKQARLPYKNLSLELGCTEKNTPSCWSSPKSSTINDLSKVQLNNCDDDEEKLYTKNIDQEDEYEHSSDNGSEKVSNINYVRSKSTHTKERNLSSVSYTMELNPNESGETNIEVFNVSNVDTESDGAVSEAGTYTIHKDYTDEEKARMDIDKIFSVGVLTEEDSSEACIHSFKMCTSRDNSTWISEWASQIVEHNSLPPAIGGPTGRTPPLSPSKIPSPIHSKSQRLARNRNEYESKIVDTESYIRIKERIGLITNQDMNIDSGGESDDDTSNSYNTPPQSSQRTPVHSALARRGSLSESLFRRANSNENRRSIRKYLSSNKSKTEDANAELSSPSKDFTSLHLGKRSSSLDRRNYIPDVAEGNTSRRSNSKYCQDDEVRYPNSPVLSRLRPSTPKLTTSPIVTRKTVSQIVNSPVLERTKRLAKCSPQAKNIGYFTCVENSPYMLRKSNSTASYHEGSVGLSTTADSVLQNSPNIKPNLTIQRSCSNANIRSVKPQSHSSRRSSFNSSDIDRASSRERYLAVSDSSSETGEQQAKCSLGSASSGIKLNRAFSIRRARLNCESDTTPNTTPEERRRRAQSEVKSVPSNKQQTYHRSRAGNVNAHSKETTKKLEPAKQRAVSISRTDSTRFSMRAPKSTHHAPVVQRPAQKVIKDQKNSGRSNSTLTSKEVEFQNWKRRKSYDPMKAAAEGRKKLIDNSKKHHSTEDSGGNHDNSVLRSASFHGTGGTLSLANEWSDNELNIAQNDNQIPPPCSPQLESDSDMETSYYLQTTQNVVSAISARITVCRSPLVDSDNDSDEDTSHSLHKNMSKSIRQPSDTESSDDRHPNAQSAISNTKYNRAFSLRRARLDSQPTKLPTNVNKNKPITQSTRKSESATSISRTDSGRFSMRSNKTTNTATSKAKSKETKKPAAPNTREVEMQNWKRRKSYDPMKAAMEGRRKAGLAKKSTNPNFSPSNVARSRSFHGSSGFGVSDWSDEELAISADEAAVY</sequence>
<feature type="compositionally biased region" description="Polar residues" evidence="1">
    <location>
        <begin position="840"/>
        <end position="850"/>
    </location>
</feature>
<feature type="region of interest" description="Disordered" evidence="1">
    <location>
        <begin position="183"/>
        <end position="215"/>
    </location>
</feature>
<feature type="compositionally biased region" description="Low complexity" evidence="1">
    <location>
        <begin position="472"/>
        <end position="481"/>
    </location>
</feature>
<feature type="compositionally biased region" description="Basic and acidic residues" evidence="1">
    <location>
        <begin position="769"/>
        <end position="779"/>
    </location>
</feature>